<dbReference type="InterPro" id="IPR051269">
    <property type="entry name" value="Fe-S_cluster_ET"/>
</dbReference>
<comment type="caution">
    <text evidence="8">The sequence shown here is derived from an EMBL/GenBank/DDBJ whole genome shotgun (WGS) entry which is preliminary data.</text>
</comment>
<evidence type="ECO:0000313" key="8">
    <source>
        <dbReference type="EMBL" id="MDN4163430.1"/>
    </source>
</evidence>
<dbReference type="SUPFAM" id="SSF54862">
    <property type="entry name" value="4Fe-4S ferredoxins"/>
    <property type="match status" value="1"/>
</dbReference>
<keyword evidence="3" id="KW-0479">Metal-binding</keyword>
<keyword evidence="7" id="KW-0003">3Fe-4S</keyword>
<dbReference type="RefSeq" id="WP_300962743.1">
    <property type="nucleotide sequence ID" value="NZ_JAUHJR010000012.1"/>
</dbReference>
<reference evidence="8" key="1">
    <citation type="submission" date="2023-06" db="EMBL/GenBank/DDBJ databases">
        <title>Draft genome sequence of Nocardioides sp. SOB72.</title>
        <authorList>
            <person name="Zhang G."/>
        </authorList>
    </citation>
    <scope>NUCLEOTIDE SEQUENCE</scope>
    <source>
        <strain evidence="8">SOB72</strain>
    </source>
</reference>
<organism evidence="8 9">
    <name type="scientific">Nocardioides abyssi</name>
    <dbReference type="NCBI Taxonomy" id="3058370"/>
    <lineage>
        <taxon>Bacteria</taxon>
        <taxon>Bacillati</taxon>
        <taxon>Actinomycetota</taxon>
        <taxon>Actinomycetes</taxon>
        <taxon>Propionibacteriales</taxon>
        <taxon>Nocardioidaceae</taxon>
        <taxon>Nocardioides</taxon>
    </lineage>
</organism>
<evidence type="ECO:0000256" key="1">
    <source>
        <dbReference type="ARBA" id="ARBA00001927"/>
    </source>
</evidence>
<evidence type="ECO:0000256" key="6">
    <source>
        <dbReference type="ARBA" id="ARBA00023014"/>
    </source>
</evidence>
<evidence type="ECO:0000256" key="3">
    <source>
        <dbReference type="ARBA" id="ARBA00022723"/>
    </source>
</evidence>
<name>A0ABT8EZ19_9ACTN</name>
<dbReference type="Pfam" id="PF13459">
    <property type="entry name" value="Fer4_15"/>
    <property type="match status" value="1"/>
</dbReference>
<keyword evidence="9" id="KW-1185">Reference proteome</keyword>
<dbReference type="EMBL" id="JAUHJR010000012">
    <property type="protein sequence ID" value="MDN4163430.1"/>
    <property type="molecule type" value="Genomic_DNA"/>
</dbReference>
<protein>
    <submittedName>
        <fullName evidence="8">Ferredoxin</fullName>
    </submittedName>
</protein>
<evidence type="ECO:0000313" key="9">
    <source>
        <dbReference type="Proteomes" id="UP001168537"/>
    </source>
</evidence>
<accession>A0ABT8EZ19</accession>
<dbReference type="Gene3D" id="3.30.70.20">
    <property type="match status" value="1"/>
</dbReference>
<keyword evidence="6" id="KW-0411">Iron-sulfur</keyword>
<proteinExistence type="predicted"/>
<evidence type="ECO:0000256" key="7">
    <source>
        <dbReference type="ARBA" id="ARBA00023291"/>
    </source>
</evidence>
<dbReference type="Proteomes" id="UP001168537">
    <property type="component" value="Unassembled WGS sequence"/>
</dbReference>
<keyword evidence="5" id="KW-0408">Iron</keyword>
<evidence type="ECO:0000256" key="5">
    <source>
        <dbReference type="ARBA" id="ARBA00023004"/>
    </source>
</evidence>
<dbReference type="PANTHER" id="PTHR36923:SF3">
    <property type="entry name" value="FERREDOXIN"/>
    <property type="match status" value="1"/>
</dbReference>
<keyword evidence="4" id="KW-0249">Electron transport</keyword>
<evidence type="ECO:0000256" key="2">
    <source>
        <dbReference type="ARBA" id="ARBA00022448"/>
    </source>
</evidence>
<evidence type="ECO:0000256" key="4">
    <source>
        <dbReference type="ARBA" id="ARBA00022982"/>
    </source>
</evidence>
<sequence length="79" mass="8560">MSTMRVLADLDLCQGHQLCQGEAPDVFGFDEDADVVVVLEEHPDPSRRADVAQAVKYCPAFALSVEDGAIGAIEEEDRP</sequence>
<gene>
    <name evidence="8" type="ORF">QWY29_18825</name>
</gene>
<comment type="cofactor">
    <cofactor evidence="1">
        <name>[3Fe-4S] cluster</name>
        <dbReference type="ChEBI" id="CHEBI:21137"/>
    </cofactor>
</comment>
<keyword evidence="2" id="KW-0813">Transport</keyword>
<dbReference type="PANTHER" id="PTHR36923">
    <property type="entry name" value="FERREDOXIN"/>
    <property type="match status" value="1"/>
</dbReference>